<organism evidence="1 2">
    <name type="scientific">Drechslerella dactyloides</name>
    <name type="common">Nematode-trapping fungus</name>
    <name type="synonym">Arthrobotrys dactyloides</name>
    <dbReference type="NCBI Taxonomy" id="74499"/>
    <lineage>
        <taxon>Eukaryota</taxon>
        <taxon>Fungi</taxon>
        <taxon>Dikarya</taxon>
        <taxon>Ascomycota</taxon>
        <taxon>Pezizomycotina</taxon>
        <taxon>Orbiliomycetes</taxon>
        <taxon>Orbiliales</taxon>
        <taxon>Orbiliaceae</taxon>
        <taxon>Drechslerella</taxon>
    </lineage>
</organism>
<protein>
    <submittedName>
        <fullName evidence="1">Uncharacterized protein</fullName>
    </submittedName>
</protein>
<evidence type="ECO:0000313" key="2">
    <source>
        <dbReference type="Proteomes" id="UP001221413"/>
    </source>
</evidence>
<dbReference type="Proteomes" id="UP001221413">
    <property type="component" value="Unassembled WGS sequence"/>
</dbReference>
<accession>A0AAD6J2I5</accession>
<sequence length="118" mass="12987">MAPPDEVEELLWPILATRLDCPNVGSGMHQMQTPLHRGERPVKSTAIFDVNACQDYAIVVPVATGNPGKIELESCKGPLCVFGLFRGCERKYFESIEFRGGKITNWFAVDEAVSTSVT</sequence>
<name>A0AAD6J2I5_DREDA</name>
<evidence type="ECO:0000313" key="1">
    <source>
        <dbReference type="EMBL" id="KAJ6263208.1"/>
    </source>
</evidence>
<dbReference type="EMBL" id="JAQGDS010000002">
    <property type="protein sequence ID" value="KAJ6263208.1"/>
    <property type="molecule type" value="Genomic_DNA"/>
</dbReference>
<dbReference type="AlphaFoldDB" id="A0AAD6J2I5"/>
<proteinExistence type="predicted"/>
<reference evidence="1" key="1">
    <citation type="submission" date="2023-01" db="EMBL/GenBank/DDBJ databases">
        <title>The chitinases involved in constricting ring structure development in the nematode-trapping fungus Drechslerella dactyloides.</title>
        <authorList>
            <person name="Wang R."/>
            <person name="Zhang L."/>
            <person name="Tang P."/>
            <person name="Li S."/>
            <person name="Liang L."/>
        </authorList>
    </citation>
    <scope>NUCLEOTIDE SEQUENCE</scope>
    <source>
        <strain evidence="1">YMF1.00031</strain>
    </source>
</reference>
<gene>
    <name evidence="1" type="ORF">Dda_1769</name>
</gene>
<keyword evidence="2" id="KW-1185">Reference proteome</keyword>
<comment type="caution">
    <text evidence="1">The sequence shown here is derived from an EMBL/GenBank/DDBJ whole genome shotgun (WGS) entry which is preliminary data.</text>
</comment>